<gene>
    <name evidence="10" type="ORF">FXF47_03760</name>
</gene>
<dbReference type="GO" id="GO:0005886">
    <property type="term" value="C:plasma membrane"/>
    <property type="evidence" value="ECO:0007669"/>
    <property type="project" value="UniProtKB-SubCell"/>
</dbReference>
<feature type="transmembrane region" description="Helical" evidence="9">
    <location>
        <begin position="355"/>
        <end position="376"/>
    </location>
</feature>
<evidence type="ECO:0000256" key="2">
    <source>
        <dbReference type="ARBA" id="ARBA00009137"/>
    </source>
</evidence>
<feature type="transmembrane region" description="Helical" evidence="9">
    <location>
        <begin position="12"/>
        <end position="35"/>
    </location>
</feature>
<feature type="transmembrane region" description="Helical" evidence="9">
    <location>
        <begin position="177"/>
        <end position="200"/>
    </location>
</feature>
<dbReference type="InterPro" id="IPR003445">
    <property type="entry name" value="Cat_transpt"/>
</dbReference>
<evidence type="ECO:0000256" key="4">
    <source>
        <dbReference type="ARBA" id="ARBA00022475"/>
    </source>
</evidence>
<name>A0A5D0MIU9_9BACT</name>
<evidence type="ECO:0000256" key="8">
    <source>
        <dbReference type="ARBA" id="ARBA00023136"/>
    </source>
</evidence>
<dbReference type="PANTHER" id="PTHR32024:SF2">
    <property type="entry name" value="TRK SYSTEM POTASSIUM UPTAKE PROTEIN TRKG-RELATED"/>
    <property type="match status" value="1"/>
</dbReference>
<dbReference type="GO" id="GO:0030001">
    <property type="term" value="P:metal ion transport"/>
    <property type="evidence" value="ECO:0007669"/>
    <property type="project" value="UniProtKB-ARBA"/>
</dbReference>
<evidence type="ECO:0000256" key="3">
    <source>
        <dbReference type="ARBA" id="ARBA00022448"/>
    </source>
</evidence>
<keyword evidence="3" id="KW-0813">Transport</keyword>
<keyword evidence="4" id="KW-1003">Cell membrane</keyword>
<comment type="similarity">
    <text evidence="2">Belongs to the TrkH potassium transport family.</text>
</comment>
<feature type="transmembrane region" description="Helical" evidence="9">
    <location>
        <begin position="135"/>
        <end position="156"/>
    </location>
</feature>
<keyword evidence="5 9" id="KW-0812">Transmembrane</keyword>
<evidence type="ECO:0000313" key="11">
    <source>
        <dbReference type="Proteomes" id="UP000324143"/>
    </source>
</evidence>
<dbReference type="PANTHER" id="PTHR32024">
    <property type="entry name" value="TRK SYSTEM POTASSIUM UPTAKE PROTEIN TRKG-RELATED"/>
    <property type="match status" value="1"/>
</dbReference>
<comment type="caution">
    <text evidence="10">The sequence shown here is derived from an EMBL/GenBank/DDBJ whole genome shotgun (WGS) entry which is preliminary data.</text>
</comment>
<protein>
    <submittedName>
        <fullName evidence="10">TrkH family potassium uptake protein</fullName>
    </submittedName>
</protein>
<evidence type="ECO:0000313" key="10">
    <source>
        <dbReference type="EMBL" id="TYB31441.1"/>
    </source>
</evidence>
<evidence type="ECO:0000256" key="9">
    <source>
        <dbReference type="SAM" id="Phobius"/>
    </source>
</evidence>
<feature type="transmembrane region" description="Helical" evidence="9">
    <location>
        <begin position="476"/>
        <end position="496"/>
    </location>
</feature>
<keyword evidence="6 9" id="KW-1133">Transmembrane helix</keyword>
<dbReference type="EMBL" id="VSIX01000033">
    <property type="protein sequence ID" value="TYB31441.1"/>
    <property type="molecule type" value="Genomic_DNA"/>
</dbReference>
<evidence type="ECO:0000256" key="6">
    <source>
        <dbReference type="ARBA" id="ARBA00022989"/>
    </source>
</evidence>
<dbReference type="GO" id="GO:0008324">
    <property type="term" value="F:monoatomic cation transmembrane transporter activity"/>
    <property type="evidence" value="ECO:0007669"/>
    <property type="project" value="InterPro"/>
</dbReference>
<accession>A0A5D0MIU9</accession>
<feature type="transmembrane region" description="Helical" evidence="9">
    <location>
        <begin position="74"/>
        <end position="94"/>
    </location>
</feature>
<feature type="transmembrane region" description="Helical" evidence="9">
    <location>
        <begin position="417"/>
        <end position="438"/>
    </location>
</feature>
<dbReference type="AlphaFoldDB" id="A0A5D0MIU9"/>
<feature type="transmembrane region" description="Helical" evidence="9">
    <location>
        <begin position="41"/>
        <end position="62"/>
    </location>
</feature>
<comment type="subcellular location">
    <subcellularLocation>
        <location evidence="1">Cell membrane</location>
        <topology evidence="1">Multi-pass membrane protein</topology>
    </subcellularLocation>
</comment>
<keyword evidence="8 9" id="KW-0472">Membrane</keyword>
<organism evidence="10 11">
    <name type="scientific">Candidatus Mcinerneyibacterium aminivorans</name>
    <dbReference type="NCBI Taxonomy" id="2703815"/>
    <lineage>
        <taxon>Bacteria</taxon>
        <taxon>Candidatus Macinerneyibacteriota</taxon>
        <taxon>Candidatus Mcinerneyibacteria</taxon>
        <taxon>Candidatus Mcinerneyibacteriales</taxon>
        <taxon>Candidatus Mcinerneyibacteriaceae</taxon>
        <taxon>Candidatus Mcinerneyibacterium</taxon>
    </lineage>
</organism>
<proteinExistence type="inferred from homology"/>
<evidence type="ECO:0000256" key="7">
    <source>
        <dbReference type="ARBA" id="ARBA00023065"/>
    </source>
</evidence>
<reference evidence="10" key="1">
    <citation type="submission" date="2019-08" db="EMBL/GenBank/DDBJ databases">
        <title>Genomic characterization of a novel candidate phylum (ARYD3) from a high temperature, high salinity tertiary oil reservoir in north central Oklahoma, USA.</title>
        <authorList>
            <person name="Youssef N.H."/>
            <person name="Yadav A."/>
            <person name="Elshahed M.S."/>
        </authorList>
    </citation>
    <scope>NUCLEOTIDE SEQUENCE [LARGE SCALE GENOMIC DNA]</scope>
    <source>
        <strain evidence="10">ARYD3</strain>
    </source>
</reference>
<evidence type="ECO:0000256" key="5">
    <source>
        <dbReference type="ARBA" id="ARBA00022692"/>
    </source>
</evidence>
<feature type="transmembrane region" description="Helical" evidence="9">
    <location>
        <begin position="246"/>
        <end position="266"/>
    </location>
</feature>
<sequence>MKHRLKSISGIFHILSYLTLLFSFILIVPMIFALFFDGIEIFYSFVYTFLSSLVLGGILFFFTQKKELNLSQGMIVCALGWLFFSFIGAIPYILGINQSFVNSYFEAMSGFTTTGITMFTGLNSMPKSILLWRSLTQWLGGLGIITFFIGISSKIYGAHRLFGAESHKAETDRPTPGLINTVKILWLIYTFFTLLIIFLLHLNDVSLFNSINHGLTALSTGGFSTFDQSIAYFSINNYANSGAIEYIIILGMLLGGISFLLHYFFLRGEIKKVIQNIEFRYFIGILLLFFTLILGERIYSENIFSNVAIFSKEFWLILEKNIRTVLFQVVAILTTTGFGTKDIGNPYFGAVAKQIFLVAMFIGGCVGSTAGGFKVLRIAILNKIAKLKIFKMYAPRRALDTLYFEGKKIENEEINRITTIFYTWLVLILIGGLSTAFLSNHGALASASGMFSALGNIGPCYMSVNEMIVLHPVVKIVYIIGMLAGRLEILPVLLLFTKKAWY</sequence>
<keyword evidence="11" id="KW-1185">Reference proteome</keyword>
<dbReference type="Pfam" id="PF02386">
    <property type="entry name" value="TrkH"/>
    <property type="match status" value="1"/>
</dbReference>
<keyword evidence="7" id="KW-0406">Ion transport</keyword>
<feature type="transmembrane region" description="Helical" evidence="9">
    <location>
        <begin position="278"/>
        <end position="295"/>
    </location>
</feature>
<evidence type="ECO:0000256" key="1">
    <source>
        <dbReference type="ARBA" id="ARBA00004651"/>
    </source>
</evidence>
<dbReference type="Proteomes" id="UP000324143">
    <property type="component" value="Unassembled WGS sequence"/>
</dbReference>